<sequence>MAGCLAEPADEARDASRDIGAEQESADSLTLSGDNRVAHATRVNTAHVHVAIHDQVGARQFSVDYRLGGDDDETIRWTVFTAAGGSQEVEAASGGLKQELRELPSLSDAIGAALYMQGRASVSPDEQAYDSHGCDIPTWAVNSCGSKGKCCDVHDSCYAKNGCTASSWYWTLPGGACDRCNGAVVNCILTQNPGPSYCCAAGNCGRPR</sequence>
<dbReference type="AlphaFoldDB" id="A0A0K1EIV4"/>
<evidence type="ECO:0000256" key="1">
    <source>
        <dbReference type="SAM" id="MobiDB-lite"/>
    </source>
</evidence>
<dbReference type="EMBL" id="CP012159">
    <property type="protein sequence ID" value="AKT40801.1"/>
    <property type="molecule type" value="Genomic_DNA"/>
</dbReference>
<protein>
    <submittedName>
        <fullName evidence="2">Uncharacterized protein</fullName>
    </submittedName>
</protein>
<accession>A0A0K1EIV4</accession>
<dbReference type="KEGG" id="ccro:CMC5_049570"/>
<evidence type="ECO:0000313" key="2">
    <source>
        <dbReference type="EMBL" id="AKT40801.1"/>
    </source>
</evidence>
<reference evidence="2 3" key="1">
    <citation type="submission" date="2015-07" db="EMBL/GenBank/DDBJ databases">
        <title>Genome analysis of myxobacterium Chondromyces crocatus Cm c5 reveals a high potential for natural compound synthesis and the genetic basis for the loss of fruiting body formation.</title>
        <authorList>
            <person name="Zaburannyi N."/>
            <person name="Bunk B."/>
            <person name="Maier J."/>
            <person name="Overmann J."/>
            <person name="Mueller R."/>
        </authorList>
    </citation>
    <scope>NUCLEOTIDE SEQUENCE [LARGE SCALE GENOMIC DNA]</scope>
    <source>
        <strain evidence="2 3">Cm c5</strain>
    </source>
</reference>
<evidence type="ECO:0000313" key="3">
    <source>
        <dbReference type="Proteomes" id="UP000067626"/>
    </source>
</evidence>
<dbReference type="STRING" id="52.CMC5_049570"/>
<name>A0A0K1EIV4_CHOCO</name>
<gene>
    <name evidence="2" type="ORF">CMC5_049570</name>
</gene>
<organism evidence="2 3">
    <name type="scientific">Chondromyces crocatus</name>
    <dbReference type="NCBI Taxonomy" id="52"/>
    <lineage>
        <taxon>Bacteria</taxon>
        <taxon>Pseudomonadati</taxon>
        <taxon>Myxococcota</taxon>
        <taxon>Polyangia</taxon>
        <taxon>Polyangiales</taxon>
        <taxon>Polyangiaceae</taxon>
        <taxon>Chondromyces</taxon>
    </lineage>
</organism>
<feature type="region of interest" description="Disordered" evidence="1">
    <location>
        <begin position="1"/>
        <end position="28"/>
    </location>
</feature>
<dbReference type="Proteomes" id="UP000067626">
    <property type="component" value="Chromosome"/>
</dbReference>
<proteinExistence type="predicted"/>
<feature type="compositionally biased region" description="Basic and acidic residues" evidence="1">
    <location>
        <begin position="10"/>
        <end position="20"/>
    </location>
</feature>
<keyword evidence="3" id="KW-1185">Reference proteome</keyword>